<feature type="transmembrane region" description="Helical" evidence="5">
    <location>
        <begin position="55"/>
        <end position="75"/>
    </location>
</feature>
<dbReference type="InterPro" id="IPR050638">
    <property type="entry name" value="AA-Vitamin_Transporters"/>
</dbReference>
<feature type="transmembrane region" description="Helical" evidence="5">
    <location>
        <begin position="87"/>
        <end position="108"/>
    </location>
</feature>
<dbReference type="PATRIC" id="fig|1230454.4.peg.1694"/>
<evidence type="ECO:0000256" key="1">
    <source>
        <dbReference type="ARBA" id="ARBA00004141"/>
    </source>
</evidence>
<evidence type="ECO:0000313" key="7">
    <source>
        <dbReference type="EMBL" id="EMA67728.1"/>
    </source>
</evidence>
<dbReference type="AlphaFoldDB" id="M0PCY0"/>
<feature type="domain" description="EamA" evidence="6">
    <location>
        <begin position="28"/>
        <end position="160"/>
    </location>
</feature>
<keyword evidence="4 5" id="KW-0472">Membrane</keyword>
<dbReference type="Proteomes" id="UP000011575">
    <property type="component" value="Unassembled WGS sequence"/>
</dbReference>
<feature type="transmembrane region" description="Helical" evidence="5">
    <location>
        <begin position="120"/>
        <end position="137"/>
    </location>
</feature>
<dbReference type="SUPFAM" id="SSF103481">
    <property type="entry name" value="Multidrug resistance efflux transporter EmrE"/>
    <property type="match status" value="2"/>
</dbReference>
<evidence type="ECO:0000259" key="6">
    <source>
        <dbReference type="Pfam" id="PF00892"/>
    </source>
</evidence>
<dbReference type="EMBL" id="AOJI01000022">
    <property type="protein sequence ID" value="EMA67728.1"/>
    <property type="molecule type" value="Genomic_DNA"/>
</dbReference>
<dbReference type="InterPro" id="IPR037185">
    <property type="entry name" value="EmrE-like"/>
</dbReference>
<dbReference type="Pfam" id="PF00892">
    <property type="entry name" value="EamA"/>
    <property type="match status" value="2"/>
</dbReference>
<comment type="subcellular location">
    <subcellularLocation>
        <location evidence="1">Membrane</location>
        <topology evidence="1">Multi-pass membrane protein</topology>
    </subcellularLocation>
</comment>
<proteinExistence type="predicted"/>
<feature type="transmembrane region" description="Helical" evidence="5">
    <location>
        <begin position="28"/>
        <end position="49"/>
    </location>
</feature>
<keyword evidence="2 5" id="KW-0812">Transmembrane</keyword>
<reference evidence="7 8" key="1">
    <citation type="journal article" date="2014" name="PLoS Genet.">
        <title>Phylogenetically driven sequencing of extremely halophilic archaea reveals strategies for static and dynamic osmo-response.</title>
        <authorList>
            <person name="Becker E.A."/>
            <person name="Seitzer P.M."/>
            <person name="Tritt A."/>
            <person name="Larsen D."/>
            <person name="Krusor M."/>
            <person name="Yao A.I."/>
            <person name="Wu D."/>
            <person name="Madern D."/>
            <person name="Eisen J.A."/>
            <person name="Darling A.E."/>
            <person name="Facciotti M.T."/>
        </authorList>
    </citation>
    <scope>NUCLEOTIDE SEQUENCE [LARGE SCALE GENOMIC DNA]</scope>
    <source>
        <strain evidence="7 8">JCM 13560</strain>
    </source>
</reference>
<dbReference type="PANTHER" id="PTHR32322">
    <property type="entry name" value="INNER MEMBRANE TRANSPORTER"/>
    <property type="match status" value="1"/>
</dbReference>
<name>M0PCY0_9EURY</name>
<dbReference type="STRING" id="1230454.C461_08374"/>
<accession>M0PCY0</accession>
<keyword evidence="3 5" id="KW-1133">Transmembrane helix</keyword>
<dbReference type="InterPro" id="IPR000620">
    <property type="entry name" value="EamA_dom"/>
</dbReference>
<feature type="transmembrane region" description="Helical" evidence="5">
    <location>
        <begin position="237"/>
        <end position="256"/>
    </location>
</feature>
<feature type="transmembrane region" description="Helical" evidence="5">
    <location>
        <begin position="293"/>
        <end position="309"/>
    </location>
</feature>
<dbReference type="PANTHER" id="PTHR32322:SF2">
    <property type="entry name" value="EAMA DOMAIN-CONTAINING PROTEIN"/>
    <property type="match status" value="1"/>
</dbReference>
<feature type="transmembrane region" description="Helical" evidence="5">
    <location>
        <begin position="168"/>
        <end position="193"/>
    </location>
</feature>
<gene>
    <name evidence="7" type="ORF">C461_08374</name>
</gene>
<sequence>MNPPPLTGTNTGLFSAPVRRTVSRYLDVVLFFLLALLWGASFIAIEIGLDYYPPLLYAAYRFDIAALVLVSYVLLTERSPFPRSRGDLAAIGLSGGFSVAANNSLLFVGQQYTTSGIASITYSLVPIATAAVAALWIGSSVLDARGALGVVLAFVGVGLVAQPDPANLAGGVTVGVALISVGVIAVAVGSVGLRTVETTFSSIALTGWAMLFGGLLIHGFSLGLGETQQAPVTDLPALASLLFLGVLASAVAYAIYFTLLDRLGAFEINLVSYAVPVVATTTGALLLAEPVTAMTVAGFAVIIAGFGLLKRRAIATEGSKLVATLNGLF</sequence>
<keyword evidence="8" id="KW-1185">Reference proteome</keyword>
<feature type="transmembrane region" description="Helical" evidence="5">
    <location>
        <begin position="205"/>
        <end position="225"/>
    </location>
</feature>
<feature type="transmembrane region" description="Helical" evidence="5">
    <location>
        <begin position="144"/>
        <end position="162"/>
    </location>
</feature>
<evidence type="ECO:0000313" key="8">
    <source>
        <dbReference type="Proteomes" id="UP000011575"/>
    </source>
</evidence>
<evidence type="ECO:0000256" key="5">
    <source>
        <dbReference type="SAM" id="Phobius"/>
    </source>
</evidence>
<organism evidence="7 8">
    <name type="scientific">Halorubrum aidingense JCM 13560</name>
    <dbReference type="NCBI Taxonomy" id="1230454"/>
    <lineage>
        <taxon>Archaea</taxon>
        <taxon>Methanobacteriati</taxon>
        <taxon>Methanobacteriota</taxon>
        <taxon>Stenosarchaea group</taxon>
        <taxon>Halobacteria</taxon>
        <taxon>Halobacteriales</taxon>
        <taxon>Haloferacaceae</taxon>
        <taxon>Halorubrum</taxon>
    </lineage>
</organism>
<comment type="caution">
    <text evidence="7">The sequence shown here is derived from an EMBL/GenBank/DDBJ whole genome shotgun (WGS) entry which is preliminary data.</text>
</comment>
<feature type="transmembrane region" description="Helical" evidence="5">
    <location>
        <begin position="268"/>
        <end position="287"/>
    </location>
</feature>
<feature type="domain" description="EamA" evidence="6">
    <location>
        <begin position="175"/>
        <end position="308"/>
    </location>
</feature>
<evidence type="ECO:0000256" key="2">
    <source>
        <dbReference type="ARBA" id="ARBA00022692"/>
    </source>
</evidence>
<evidence type="ECO:0000256" key="4">
    <source>
        <dbReference type="ARBA" id="ARBA00023136"/>
    </source>
</evidence>
<protein>
    <recommendedName>
        <fullName evidence="6">EamA domain-containing protein</fullName>
    </recommendedName>
</protein>
<dbReference type="GO" id="GO:0016020">
    <property type="term" value="C:membrane"/>
    <property type="evidence" value="ECO:0007669"/>
    <property type="project" value="UniProtKB-SubCell"/>
</dbReference>
<evidence type="ECO:0000256" key="3">
    <source>
        <dbReference type="ARBA" id="ARBA00022989"/>
    </source>
</evidence>